<comment type="caution">
    <text evidence="1">The sequence shown here is derived from an EMBL/GenBank/DDBJ whole genome shotgun (WGS) entry which is preliminary data.</text>
</comment>
<sequence length="254" mass="29219">MSLQGYSLISNVFMENQEVPIVVQHPSFMPQIAPEGMRMVIESYNNHLWISSMLHPPLNYQFPIMPFFYIPTWEFILPIPQQILSPMETQPFHLVLQNLQNMEPLFHHWMSQGLSQGYPFFPAIIPSGLMGSTRDQVPSNIPTTSRLPLPVNLVLVQPENANTQEMEEALKIMREERTKITVLKEAKVMVYQEKFDKKFILVCPSNISKILIDIMTPFNPDIGNYILVMNPIMNNNPNVSTMTRENLLVVTHPA</sequence>
<protein>
    <submittedName>
        <fullName evidence="1">Uncharacterized protein</fullName>
    </submittedName>
</protein>
<reference evidence="1 2" key="1">
    <citation type="journal article" date="2021" name="bioRxiv">
        <title>Chromosome-scale and haplotype-resolved genome assembly of a tetraploid potato cultivar.</title>
        <authorList>
            <person name="Sun H."/>
            <person name="Jiao W.-B."/>
            <person name="Krause K."/>
            <person name="Campoy J.A."/>
            <person name="Goel M."/>
            <person name="Folz-Donahue K."/>
            <person name="Kukat C."/>
            <person name="Huettel B."/>
            <person name="Schneeberger K."/>
        </authorList>
    </citation>
    <scope>NUCLEOTIDE SEQUENCE [LARGE SCALE GENOMIC DNA]</scope>
    <source>
        <strain evidence="1">SolTubOtavaFocal</strain>
        <tissue evidence="1">Leaves</tissue>
    </source>
</reference>
<accession>A0ABQ7TT59</accession>
<organism evidence="1 2">
    <name type="scientific">Solanum tuberosum</name>
    <name type="common">Potato</name>
    <dbReference type="NCBI Taxonomy" id="4113"/>
    <lineage>
        <taxon>Eukaryota</taxon>
        <taxon>Viridiplantae</taxon>
        <taxon>Streptophyta</taxon>
        <taxon>Embryophyta</taxon>
        <taxon>Tracheophyta</taxon>
        <taxon>Spermatophyta</taxon>
        <taxon>Magnoliopsida</taxon>
        <taxon>eudicotyledons</taxon>
        <taxon>Gunneridae</taxon>
        <taxon>Pentapetalae</taxon>
        <taxon>asterids</taxon>
        <taxon>lamiids</taxon>
        <taxon>Solanales</taxon>
        <taxon>Solanaceae</taxon>
        <taxon>Solanoideae</taxon>
        <taxon>Solaneae</taxon>
        <taxon>Solanum</taxon>
    </lineage>
</organism>
<name>A0ABQ7TT59_SOLTU</name>
<dbReference type="EMBL" id="JAIVGD010000028">
    <property type="protein sequence ID" value="KAH0737892.1"/>
    <property type="molecule type" value="Genomic_DNA"/>
</dbReference>
<keyword evidence="2" id="KW-1185">Reference proteome</keyword>
<gene>
    <name evidence="1" type="ORF">KY290_036597</name>
</gene>
<proteinExistence type="predicted"/>
<dbReference type="Proteomes" id="UP000826656">
    <property type="component" value="Unassembled WGS sequence"/>
</dbReference>
<evidence type="ECO:0000313" key="1">
    <source>
        <dbReference type="EMBL" id="KAH0737892.1"/>
    </source>
</evidence>
<evidence type="ECO:0000313" key="2">
    <source>
        <dbReference type="Proteomes" id="UP000826656"/>
    </source>
</evidence>